<evidence type="ECO:0000256" key="1">
    <source>
        <dbReference type="ARBA" id="ARBA00004604"/>
    </source>
</evidence>
<evidence type="ECO:0000256" key="4">
    <source>
        <dbReference type="ARBA" id="ARBA00023163"/>
    </source>
</evidence>
<keyword evidence="4" id="KW-0804">Transcription</keyword>
<feature type="region of interest" description="Disordered" evidence="6">
    <location>
        <begin position="1"/>
        <end position="20"/>
    </location>
</feature>
<proteinExistence type="inferred from homology"/>
<protein>
    <submittedName>
        <fullName evidence="7">DNA-directed RNA polymerase I subunit RPA49</fullName>
    </submittedName>
</protein>
<evidence type="ECO:0000313" key="7">
    <source>
        <dbReference type="EMBL" id="KRY29009.1"/>
    </source>
</evidence>
<feature type="compositionally biased region" description="Basic and acidic residues" evidence="6">
    <location>
        <begin position="1"/>
        <end position="12"/>
    </location>
</feature>
<dbReference type="GO" id="GO:0005730">
    <property type="term" value="C:nucleolus"/>
    <property type="evidence" value="ECO:0007669"/>
    <property type="project" value="UniProtKB-SubCell"/>
</dbReference>
<accession>A0A0V1AW24</accession>
<dbReference type="PANTHER" id="PTHR14440">
    <property type="entry name" value="DNA-DIRECTED RNA POLYMERASE I SUBUNIT RPA49"/>
    <property type="match status" value="1"/>
</dbReference>
<evidence type="ECO:0000256" key="2">
    <source>
        <dbReference type="ARBA" id="ARBA00009430"/>
    </source>
</evidence>
<comment type="caution">
    <text evidence="7">The sequence shown here is derived from an EMBL/GenBank/DDBJ whole genome shotgun (WGS) entry which is preliminary data.</text>
</comment>
<dbReference type="GO" id="GO:0003677">
    <property type="term" value="F:DNA binding"/>
    <property type="evidence" value="ECO:0007669"/>
    <property type="project" value="InterPro"/>
</dbReference>
<gene>
    <name evidence="7" type="primary">polr1e</name>
    <name evidence="7" type="ORF">T01_14155</name>
</gene>
<evidence type="ECO:0000256" key="6">
    <source>
        <dbReference type="SAM" id="MobiDB-lite"/>
    </source>
</evidence>
<comment type="similarity">
    <text evidence="2">Belongs to the eukaryotic RPA49/POLR1E RNA polymerase subunit family.</text>
</comment>
<name>A0A0V1AW24_TRISP</name>
<dbReference type="GO" id="GO:0000428">
    <property type="term" value="C:DNA-directed RNA polymerase complex"/>
    <property type="evidence" value="ECO:0007669"/>
    <property type="project" value="UniProtKB-KW"/>
</dbReference>
<evidence type="ECO:0000313" key="8">
    <source>
        <dbReference type="Proteomes" id="UP000054776"/>
    </source>
</evidence>
<keyword evidence="8" id="KW-1185">Reference proteome</keyword>
<organism evidence="7 8">
    <name type="scientific">Trichinella spiralis</name>
    <name type="common">Trichina worm</name>
    <dbReference type="NCBI Taxonomy" id="6334"/>
    <lineage>
        <taxon>Eukaryota</taxon>
        <taxon>Metazoa</taxon>
        <taxon>Ecdysozoa</taxon>
        <taxon>Nematoda</taxon>
        <taxon>Enoplea</taxon>
        <taxon>Dorylaimia</taxon>
        <taxon>Trichinellida</taxon>
        <taxon>Trichinellidae</taxon>
        <taxon>Trichinella</taxon>
    </lineage>
</organism>
<keyword evidence="5" id="KW-0539">Nucleus</keyword>
<sequence length="492" mass="56462">MPSIDSKSDHVNHYSHQHRQAEATIVTTKPLFRKSRRRNFVRHTSLTREHQELIQFAKKKWDEFMVEYERARKANNSSSVIYPPTSNTNNNDNHFRNEKKQFDFGRQKCFYFDICPTLQRGGWTRLRHSMESIEKCPESAEYLLKLKSPKLEYVGRSVACVGDNELVVAIRHRKTKRTVLLPAIMVEFKPQLTADLTTSSSLLLNSPAATKNELIMSLSSQRRTLSMKARQVHRTLHMSGELLNIATEFISTQDDSELNNDGFSVVLPPANLKATCPQEIYNLHDIITAERLEKMDEFLESFFNIPNKEKQAIGCGNFVIMLAEKCQDPIQRRCLFYLSCLFRLAWLYSSKRVVMVEDMEKAALPFSIGSKLLQVYGRSKGRFNKEKLSLSTASRDALIAHIVLLSLALNNFSVPIQDLCTNATLSNSRVRSISRALGCNVIKSNDQQLIVLRQPPKSQSSTLQFEKATVSFSQVKDENKQQHKIQKKRKDR</sequence>
<dbReference type="InterPro" id="IPR009668">
    <property type="entry name" value="RNA_pol-assoc_fac_A49-like"/>
</dbReference>
<dbReference type="STRING" id="6334.A0A0V1AW24"/>
<dbReference type="InParanoid" id="A0A0V1AW24"/>
<dbReference type="GO" id="GO:0006351">
    <property type="term" value="P:DNA-templated transcription"/>
    <property type="evidence" value="ECO:0007669"/>
    <property type="project" value="InterPro"/>
</dbReference>
<keyword evidence="3 7" id="KW-0240">DNA-directed RNA polymerase</keyword>
<dbReference type="EMBL" id="JYDH01000184">
    <property type="protein sequence ID" value="KRY29009.1"/>
    <property type="molecule type" value="Genomic_DNA"/>
</dbReference>
<dbReference type="Proteomes" id="UP000054776">
    <property type="component" value="Unassembled WGS sequence"/>
</dbReference>
<evidence type="ECO:0000256" key="3">
    <source>
        <dbReference type="ARBA" id="ARBA00022478"/>
    </source>
</evidence>
<dbReference type="eggNOG" id="KOG4183">
    <property type="taxonomic scope" value="Eukaryota"/>
</dbReference>
<dbReference type="OrthoDB" id="277398at2759"/>
<dbReference type="AlphaFoldDB" id="A0A0V1AW24"/>
<comment type="subcellular location">
    <subcellularLocation>
        <location evidence="1">Nucleus</location>
        <location evidence="1">Nucleolus</location>
    </subcellularLocation>
</comment>
<evidence type="ECO:0000256" key="5">
    <source>
        <dbReference type="ARBA" id="ARBA00023242"/>
    </source>
</evidence>
<dbReference type="Pfam" id="PF06870">
    <property type="entry name" value="RNA_pol_I_A49"/>
    <property type="match status" value="1"/>
</dbReference>
<reference evidence="7 8" key="1">
    <citation type="submission" date="2015-01" db="EMBL/GenBank/DDBJ databases">
        <title>Evolution of Trichinella species and genotypes.</title>
        <authorList>
            <person name="Korhonen P.K."/>
            <person name="Edoardo P."/>
            <person name="Giuseppe L.R."/>
            <person name="Gasser R.B."/>
        </authorList>
    </citation>
    <scope>NUCLEOTIDE SEQUENCE [LARGE SCALE GENOMIC DNA]</scope>
    <source>
        <strain evidence="7">ISS3</strain>
    </source>
</reference>